<evidence type="ECO:0000313" key="3">
    <source>
        <dbReference type="Proteomes" id="UP000275078"/>
    </source>
</evidence>
<proteinExistence type="predicted"/>
<dbReference type="Proteomes" id="UP000275078">
    <property type="component" value="Unassembled WGS sequence"/>
</dbReference>
<protein>
    <submittedName>
        <fullName evidence="2">Uncharacterized protein</fullName>
    </submittedName>
</protein>
<evidence type="ECO:0000313" key="2">
    <source>
        <dbReference type="EMBL" id="RPA85986.1"/>
    </source>
</evidence>
<feature type="chain" id="PRO_5018245540" evidence="1">
    <location>
        <begin position="24"/>
        <end position="56"/>
    </location>
</feature>
<keyword evidence="3" id="KW-1185">Reference proteome</keyword>
<organism evidence="2 3">
    <name type="scientific">Ascobolus immersus RN42</name>
    <dbReference type="NCBI Taxonomy" id="1160509"/>
    <lineage>
        <taxon>Eukaryota</taxon>
        <taxon>Fungi</taxon>
        <taxon>Dikarya</taxon>
        <taxon>Ascomycota</taxon>
        <taxon>Pezizomycotina</taxon>
        <taxon>Pezizomycetes</taxon>
        <taxon>Pezizales</taxon>
        <taxon>Ascobolaceae</taxon>
        <taxon>Ascobolus</taxon>
    </lineage>
</organism>
<keyword evidence="1" id="KW-0732">Signal</keyword>
<reference evidence="2 3" key="1">
    <citation type="journal article" date="2018" name="Nat. Ecol. Evol.">
        <title>Pezizomycetes genomes reveal the molecular basis of ectomycorrhizal truffle lifestyle.</title>
        <authorList>
            <person name="Murat C."/>
            <person name="Payen T."/>
            <person name="Noel B."/>
            <person name="Kuo A."/>
            <person name="Morin E."/>
            <person name="Chen J."/>
            <person name="Kohler A."/>
            <person name="Krizsan K."/>
            <person name="Balestrini R."/>
            <person name="Da Silva C."/>
            <person name="Montanini B."/>
            <person name="Hainaut M."/>
            <person name="Levati E."/>
            <person name="Barry K.W."/>
            <person name="Belfiori B."/>
            <person name="Cichocki N."/>
            <person name="Clum A."/>
            <person name="Dockter R.B."/>
            <person name="Fauchery L."/>
            <person name="Guy J."/>
            <person name="Iotti M."/>
            <person name="Le Tacon F."/>
            <person name="Lindquist E.A."/>
            <person name="Lipzen A."/>
            <person name="Malagnac F."/>
            <person name="Mello A."/>
            <person name="Molinier V."/>
            <person name="Miyauchi S."/>
            <person name="Poulain J."/>
            <person name="Riccioni C."/>
            <person name="Rubini A."/>
            <person name="Sitrit Y."/>
            <person name="Splivallo R."/>
            <person name="Traeger S."/>
            <person name="Wang M."/>
            <person name="Zifcakova L."/>
            <person name="Wipf D."/>
            <person name="Zambonelli A."/>
            <person name="Paolocci F."/>
            <person name="Nowrousian M."/>
            <person name="Ottonello S."/>
            <person name="Baldrian P."/>
            <person name="Spatafora J.W."/>
            <person name="Henrissat B."/>
            <person name="Nagy L.G."/>
            <person name="Aury J.M."/>
            <person name="Wincker P."/>
            <person name="Grigoriev I.V."/>
            <person name="Bonfante P."/>
            <person name="Martin F.M."/>
        </authorList>
    </citation>
    <scope>NUCLEOTIDE SEQUENCE [LARGE SCALE GENOMIC DNA]</scope>
    <source>
        <strain evidence="2 3">RN42</strain>
    </source>
</reference>
<dbReference type="AlphaFoldDB" id="A0A3N4IK04"/>
<name>A0A3N4IK04_ASCIM</name>
<dbReference type="EMBL" id="ML119651">
    <property type="protein sequence ID" value="RPA85986.1"/>
    <property type="molecule type" value="Genomic_DNA"/>
</dbReference>
<gene>
    <name evidence="2" type="ORF">BJ508DRAFT_411592</name>
</gene>
<feature type="signal peptide" evidence="1">
    <location>
        <begin position="1"/>
        <end position="23"/>
    </location>
</feature>
<sequence length="56" mass="6312">MMRALRSLPLLILLIQLLAVAEWLIGKAGRCREIRFVIELLTLQGECTRAEGDVCD</sequence>
<accession>A0A3N4IK04</accession>
<evidence type="ECO:0000256" key="1">
    <source>
        <dbReference type="SAM" id="SignalP"/>
    </source>
</evidence>